<feature type="non-terminal residue" evidence="2">
    <location>
        <position position="1"/>
    </location>
</feature>
<proteinExistence type="predicted"/>
<keyword evidence="1" id="KW-0472">Membrane</keyword>
<evidence type="ECO:0000256" key="1">
    <source>
        <dbReference type="SAM" id="Phobius"/>
    </source>
</evidence>
<feature type="transmembrane region" description="Helical" evidence="1">
    <location>
        <begin position="42"/>
        <end position="63"/>
    </location>
</feature>
<name>A0A060BUE8_9HYPH</name>
<feature type="transmembrane region" description="Helical" evidence="1">
    <location>
        <begin position="83"/>
        <end position="107"/>
    </location>
</feature>
<keyword evidence="1" id="KW-1133">Transmembrane helix</keyword>
<reference evidence="2" key="1">
    <citation type="journal article" date="2013" name="Environ. Microbiol.">
        <title>Seasonally variable intestinal metagenomes of the red palm weevil (Rhynchophorus ferrugineus).</title>
        <authorList>
            <person name="Jia S."/>
            <person name="Zhang X."/>
            <person name="Zhang G."/>
            <person name="Yin A."/>
            <person name="Zhang S."/>
            <person name="Li F."/>
            <person name="Wang L."/>
            <person name="Zhao D."/>
            <person name="Yun Q."/>
            <person name="Tala"/>
            <person name="Wang J."/>
            <person name="Sun G."/>
            <person name="Baabdullah M."/>
            <person name="Yu X."/>
            <person name="Hu S."/>
            <person name="Al-Mssallem I.S."/>
            <person name="Yu J."/>
        </authorList>
    </citation>
    <scope>NUCLEOTIDE SEQUENCE</scope>
</reference>
<keyword evidence="1" id="KW-0812">Transmembrane</keyword>
<accession>A0A060BUE8</accession>
<evidence type="ECO:0000313" key="2">
    <source>
        <dbReference type="EMBL" id="AIA84390.1"/>
    </source>
</evidence>
<protein>
    <submittedName>
        <fullName evidence="2">CAZy families GH17 protein</fullName>
    </submittedName>
</protein>
<dbReference type="EMBL" id="KF117137">
    <property type="protein sequence ID" value="AIA84390.1"/>
    <property type="molecule type" value="Genomic_DNA"/>
</dbReference>
<dbReference type="AlphaFoldDB" id="A0A060BUE8"/>
<feature type="transmembrane region" description="Helical" evidence="1">
    <location>
        <begin position="12"/>
        <end position="30"/>
    </location>
</feature>
<organism evidence="2">
    <name type="scientific">uncultured Xanthobacter sp</name>
    <dbReference type="NCBI Taxonomy" id="310608"/>
    <lineage>
        <taxon>Bacteria</taxon>
        <taxon>Pseudomonadati</taxon>
        <taxon>Pseudomonadota</taxon>
        <taxon>Alphaproteobacteria</taxon>
        <taxon>Hyphomicrobiales</taxon>
        <taxon>Xanthobacteraceae</taxon>
        <taxon>Xanthobacter</taxon>
        <taxon>environmental samples</taxon>
    </lineage>
</organism>
<sequence>GVTPAEWGAVSLVALFGGATLGAAISALPLESLGLVGWLRNGALLALALAAVVGMPAVIASGQGLAPFSVVLDGRLRARSAPMAILAALLLLLGVVATGAVAFELVFDPRYKVFSGVSADLPSVAALSRRCWCGGRSGRLEAWAETVAAVG</sequence>
<feature type="non-terminal residue" evidence="2">
    <location>
        <position position="151"/>
    </location>
</feature>